<dbReference type="eggNOG" id="KOG0529">
    <property type="taxonomic scope" value="Eukaryota"/>
</dbReference>
<dbReference type="PANTHER" id="PTHR11129">
    <property type="entry name" value="PROTEIN FARNESYLTRANSFERASE ALPHA SUBUNIT/RAB GERANYLGERANYL TRANSFERASE ALPHA SUBUNIT"/>
    <property type="match status" value="1"/>
</dbReference>
<keyword evidence="6" id="KW-1185">Reference proteome</keyword>
<dbReference type="VEuPathDB" id="FungiDB:HpaG804535"/>
<dbReference type="PANTHER" id="PTHR11129:SF3">
    <property type="entry name" value="PROTEIN PRENYLTRANSFERASE ALPHA SUBUNIT REPEAT-CONTAINING PROTEIN 1"/>
    <property type="match status" value="1"/>
</dbReference>
<sequence length="403" mass="46209">MVSGEALLTQLSHLFQQDPLIDEIGLLFGLEPSDLTTETAFVLENHKLGVAFVAGHALFQAARTQFHPLNDLLRQKAVKMTQIEAQGQQERAQLLYCTRAILLVSADFYTAWNTRYVGTLTTMSFCRRWLATRLCTALSGDDLQEFYKQQIEDSSRLADQKARNYHAWSFRHWIVSRLSMVLTAEELERMGHWCRKHVSDHSGWNHRQHTLDQLVNQSQNARDESSFSKTMIFLAEFKFVSDVMAPYSTHEALWCHRRYVMQRLLEQTSREEMTDPSSLLVHTSQVTGSFLDAELESPDAATLRSSWNESLKTLSSGQVHCSSVAHAMLCEIDTAWKCQNLFSRRYAAWCLARLRAFLRSRQTVGDKAAHEALTHELSLMVSGLHKRLTHKDSTLGNLWHHLK</sequence>
<proteinExistence type="inferred from homology"/>
<keyword evidence="3" id="KW-0808">Transferase</keyword>
<evidence type="ECO:0000313" key="5">
    <source>
        <dbReference type="EnsemblProtists" id="HpaP804535"/>
    </source>
</evidence>
<dbReference type="GO" id="GO:0005737">
    <property type="term" value="C:cytoplasm"/>
    <property type="evidence" value="ECO:0007669"/>
    <property type="project" value="TreeGrafter"/>
</dbReference>
<dbReference type="STRING" id="559515.M4BE17"/>
<evidence type="ECO:0008006" key="7">
    <source>
        <dbReference type="Google" id="ProtNLM"/>
    </source>
</evidence>
<protein>
    <recommendedName>
        <fullName evidence="7">Protein prenyltransferase alpha subunit repeat-containing protein 1</fullName>
    </recommendedName>
</protein>
<dbReference type="Pfam" id="PF01239">
    <property type="entry name" value="PPTA"/>
    <property type="match status" value="2"/>
</dbReference>
<dbReference type="InterPro" id="IPR002088">
    <property type="entry name" value="Prenyl_trans_a"/>
</dbReference>
<evidence type="ECO:0000256" key="3">
    <source>
        <dbReference type="ARBA" id="ARBA00022679"/>
    </source>
</evidence>
<reference evidence="5" key="2">
    <citation type="submission" date="2015-06" db="UniProtKB">
        <authorList>
            <consortium name="EnsemblProtists"/>
        </authorList>
    </citation>
    <scope>IDENTIFICATION</scope>
    <source>
        <strain evidence="5">Emoy2</strain>
    </source>
</reference>
<keyword evidence="2" id="KW-0637">Prenyltransferase</keyword>
<dbReference type="EnsemblProtists" id="HpaT804535">
    <property type="protein sequence ID" value="HpaP804535"/>
    <property type="gene ID" value="HpaG804535"/>
</dbReference>
<dbReference type="Proteomes" id="UP000011713">
    <property type="component" value="Unassembled WGS sequence"/>
</dbReference>
<name>M4BE17_HYAAE</name>
<reference evidence="6" key="1">
    <citation type="journal article" date="2010" name="Science">
        <title>Signatures of adaptation to obligate biotrophy in the Hyaloperonospora arabidopsidis genome.</title>
        <authorList>
            <person name="Baxter L."/>
            <person name="Tripathy S."/>
            <person name="Ishaque N."/>
            <person name="Boot N."/>
            <person name="Cabral A."/>
            <person name="Kemen E."/>
            <person name="Thines M."/>
            <person name="Ah-Fong A."/>
            <person name="Anderson R."/>
            <person name="Badejoko W."/>
            <person name="Bittner-Eddy P."/>
            <person name="Boore J.L."/>
            <person name="Chibucos M.C."/>
            <person name="Coates M."/>
            <person name="Dehal P."/>
            <person name="Delehaunty K."/>
            <person name="Dong S."/>
            <person name="Downton P."/>
            <person name="Dumas B."/>
            <person name="Fabro G."/>
            <person name="Fronick C."/>
            <person name="Fuerstenberg S.I."/>
            <person name="Fulton L."/>
            <person name="Gaulin E."/>
            <person name="Govers F."/>
            <person name="Hughes L."/>
            <person name="Humphray S."/>
            <person name="Jiang R.H."/>
            <person name="Judelson H."/>
            <person name="Kamoun S."/>
            <person name="Kyung K."/>
            <person name="Meijer H."/>
            <person name="Minx P."/>
            <person name="Morris P."/>
            <person name="Nelson J."/>
            <person name="Phuntumart V."/>
            <person name="Qutob D."/>
            <person name="Rehmany A."/>
            <person name="Rougon-Cardoso A."/>
            <person name="Ryden P."/>
            <person name="Torto-Alalibo T."/>
            <person name="Studholme D."/>
            <person name="Wang Y."/>
            <person name="Win J."/>
            <person name="Wood J."/>
            <person name="Clifton S.W."/>
            <person name="Rogers J."/>
            <person name="Van den Ackerveken G."/>
            <person name="Jones J.D."/>
            <person name="McDowell J.M."/>
            <person name="Beynon J."/>
            <person name="Tyler B.M."/>
        </authorList>
    </citation>
    <scope>NUCLEOTIDE SEQUENCE [LARGE SCALE GENOMIC DNA]</scope>
    <source>
        <strain evidence="6">Emoy2</strain>
    </source>
</reference>
<accession>M4BE17</accession>
<dbReference type="AlphaFoldDB" id="M4BE17"/>
<dbReference type="InParanoid" id="M4BE17"/>
<organism evidence="5 6">
    <name type="scientific">Hyaloperonospora arabidopsidis (strain Emoy2)</name>
    <name type="common">Downy mildew agent</name>
    <name type="synonym">Peronospora arabidopsidis</name>
    <dbReference type="NCBI Taxonomy" id="559515"/>
    <lineage>
        <taxon>Eukaryota</taxon>
        <taxon>Sar</taxon>
        <taxon>Stramenopiles</taxon>
        <taxon>Oomycota</taxon>
        <taxon>Peronosporomycetes</taxon>
        <taxon>Peronosporales</taxon>
        <taxon>Peronosporaceae</taxon>
        <taxon>Hyaloperonospora</taxon>
    </lineage>
</organism>
<dbReference type="Gene3D" id="1.25.40.120">
    <property type="entry name" value="Protein prenylyltransferase"/>
    <property type="match status" value="1"/>
</dbReference>
<dbReference type="EMBL" id="JH598169">
    <property type="status" value="NOT_ANNOTATED_CDS"/>
    <property type="molecule type" value="Genomic_DNA"/>
</dbReference>
<evidence type="ECO:0000256" key="2">
    <source>
        <dbReference type="ARBA" id="ARBA00022602"/>
    </source>
</evidence>
<keyword evidence="4" id="KW-0677">Repeat</keyword>
<dbReference type="GO" id="GO:0008318">
    <property type="term" value="F:protein prenyltransferase activity"/>
    <property type="evidence" value="ECO:0007669"/>
    <property type="project" value="InterPro"/>
</dbReference>
<comment type="similarity">
    <text evidence="1">Belongs to the protein prenyltransferase subunit alpha family.</text>
</comment>
<dbReference type="HOGENOM" id="CLU_032702_0_0_1"/>
<evidence type="ECO:0000256" key="4">
    <source>
        <dbReference type="ARBA" id="ARBA00022737"/>
    </source>
</evidence>
<evidence type="ECO:0000313" key="6">
    <source>
        <dbReference type="Proteomes" id="UP000011713"/>
    </source>
</evidence>
<evidence type="ECO:0000256" key="1">
    <source>
        <dbReference type="ARBA" id="ARBA00006734"/>
    </source>
</evidence>
<dbReference type="SUPFAM" id="SSF48439">
    <property type="entry name" value="Protein prenylyltransferase"/>
    <property type="match status" value="1"/>
</dbReference>
<dbReference type="OMA" id="CCNTEQR"/>